<dbReference type="SUPFAM" id="SSF51735">
    <property type="entry name" value="NAD(P)-binding Rossmann-fold domains"/>
    <property type="match status" value="1"/>
</dbReference>
<dbReference type="InterPro" id="IPR011032">
    <property type="entry name" value="GroES-like_sf"/>
</dbReference>
<sequence>MKAVLSKEVGGPEALVIEDAPIPECGKGQVLVEVKACGVNFPDSLMIQDLYQFKPPRPFSPGGEIAGLVKEVGEGVSHVKPGDRVLASIGTGGMAEYAVAAQHSVMPIPDDMPFEEAAAFMMTYGTSYYALKDRADPKPGEKLLVLGAAGGVGIAAVELGKAMGLEVIAACSTQEKVDFCLSKGADKGLVYARELDRDGQKGFSNDIKEISGGGVDIIYDAVGGAYAEPAVRAMNWEGRFLVIGFPAGIPKLPLNLTLLKSCDIRGVFWGAAVARDPEAHKKNVADLFKLYSEGKVRPHVSNTYKLDKSADAIRELMDRKAQGKVVVVID</sequence>
<dbReference type="InterPro" id="IPR013154">
    <property type="entry name" value="ADH-like_N"/>
</dbReference>
<dbReference type="PANTHER" id="PTHR43677:SF4">
    <property type="entry name" value="QUINONE OXIDOREDUCTASE-LIKE PROTEIN 2"/>
    <property type="match status" value="1"/>
</dbReference>
<dbReference type="GO" id="GO:0016491">
    <property type="term" value="F:oxidoreductase activity"/>
    <property type="evidence" value="ECO:0007669"/>
    <property type="project" value="InterPro"/>
</dbReference>
<protein>
    <submittedName>
        <fullName evidence="1">NADPH:quinone oxidoreductase</fullName>
    </submittedName>
</protein>
<dbReference type="AlphaFoldDB" id="A0A062TZI3"/>
<dbReference type="SUPFAM" id="SSF50129">
    <property type="entry name" value="GroES-like"/>
    <property type="match status" value="1"/>
</dbReference>
<reference evidence="1 2" key="1">
    <citation type="submission" date="2013-04" db="EMBL/GenBank/DDBJ databases">
        <title>Hyphomonas sp. T24B3 Genome Sequencing.</title>
        <authorList>
            <person name="Lai Q."/>
            <person name="Shao Z."/>
        </authorList>
    </citation>
    <scope>NUCLEOTIDE SEQUENCE [LARGE SCALE GENOMIC DNA]</scope>
    <source>
        <strain evidence="1 2">T24B3</strain>
    </source>
</reference>
<accession>A0A062TZI3</accession>
<dbReference type="eggNOG" id="COG0604">
    <property type="taxonomic scope" value="Bacteria"/>
</dbReference>
<dbReference type="InterPro" id="IPR051397">
    <property type="entry name" value="Zn-ADH-like_protein"/>
</dbReference>
<dbReference type="InterPro" id="IPR036291">
    <property type="entry name" value="NAD(P)-bd_dom_sf"/>
</dbReference>
<dbReference type="Gene3D" id="3.90.180.10">
    <property type="entry name" value="Medium-chain alcohol dehydrogenases, catalytic domain"/>
    <property type="match status" value="1"/>
</dbReference>
<dbReference type="Gene3D" id="3.40.50.720">
    <property type="entry name" value="NAD(P)-binding Rossmann-like Domain"/>
    <property type="match status" value="1"/>
</dbReference>
<dbReference type="EMBL" id="AWFB01000020">
    <property type="protein sequence ID" value="RAN33464.1"/>
    <property type="molecule type" value="Genomic_DNA"/>
</dbReference>
<dbReference type="InterPro" id="IPR013149">
    <property type="entry name" value="ADH-like_C"/>
</dbReference>
<name>A0A062TZI3_9PROT</name>
<gene>
    <name evidence="1" type="ORF">HY3_13005</name>
</gene>
<dbReference type="Proteomes" id="UP000249123">
    <property type="component" value="Unassembled WGS sequence"/>
</dbReference>
<dbReference type="Pfam" id="PF08240">
    <property type="entry name" value="ADH_N"/>
    <property type="match status" value="1"/>
</dbReference>
<proteinExistence type="predicted"/>
<dbReference type="STRING" id="1280941.HY2_12915"/>
<evidence type="ECO:0000313" key="2">
    <source>
        <dbReference type="Proteomes" id="UP000249123"/>
    </source>
</evidence>
<dbReference type="RefSeq" id="WP_034826393.1">
    <property type="nucleotide sequence ID" value="NZ_AWFA01000020.1"/>
</dbReference>
<dbReference type="SMART" id="SM00829">
    <property type="entry name" value="PKS_ER"/>
    <property type="match status" value="1"/>
</dbReference>
<dbReference type="PANTHER" id="PTHR43677">
    <property type="entry name" value="SHORT-CHAIN DEHYDROGENASE/REDUCTASE"/>
    <property type="match status" value="1"/>
</dbReference>
<dbReference type="CDD" id="cd08241">
    <property type="entry name" value="QOR1"/>
    <property type="match status" value="1"/>
</dbReference>
<comment type="caution">
    <text evidence="1">The sequence shown here is derived from an EMBL/GenBank/DDBJ whole genome shotgun (WGS) entry which is preliminary data.</text>
</comment>
<evidence type="ECO:0000313" key="1">
    <source>
        <dbReference type="EMBL" id="RAN33464.1"/>
    </source>
</evidence>
<organism evidence="1 2">
    <name type="scientific">Hyphomonas pacifica</name>
    <dbReference type="NCBI Taxonomy" id="1280941"/>
    <lineage>
        <taxon>Bacteria</taxon>
        <taxon>Pseudomonadati</taxon>
        <taxon>Pseudomonadota</taxon>
        <taxon>Alphaproteobacteria</taxon>
        <taxon>Hyphomonadales</taxon>
        <taxon>Hyphomonadaceae</taxon>
        <taxon>Hyphomonas</taxon>
    </lineage>
</organism>
<accession>A0A328K0D3</accession>
<dbReference type="Pfam" id="PF00107">
    <property type="entry name" value="ADH_zinc_N"/>
    <property type="match status" value="1"/>
</dbReference>
<keyword evidence="2" id="KW-1185">Reference proteome</keyword>
<dbReference type="InterPro" id="IPR020843">
    <property type="entry name" value="ER"/>
</dbReference>
<dbReference type="OrthoDB" id="4190732at2"/>